<protein>
    <submittedName>
        <fullName evidence="1">Uncharacterized protein</fullName>
    </submittedName>
</protein>
<reference evidence="1" key="1">
    <citation type="submission" date="2021-01" db="EMBL/GenBank/DDBJ databases">
        <authorList>
            <consortium name="Genoscope - CEA"/>
            <person name="William W."/>
        </authorList>
    </citation>
    <scope>NUCLEOTIDE SEQUENCE</scope>
</reference>
<proteinExistence type="predicted"/>
<accession>A0A8S1WDQ8</accession>
<dbReference type="AlphaFoldDB" id="A0A8S1WDQ8"/>
<name>A0A8S1WDQ8_PAROT</name>
<comment type="caution">
    <text evidence="1">The sequence shown here is derived from an EMBL/GenBank/DDBJ whole genome shotgun (WGS) entry which is preliminary data.</text>
</comment>
<dbReference type="EMBL" id="CAJJDP010000088">
    <property type="protein sequence ID" value="CAD8186907.1"/>
    <property type="molecule type" value="Genomic_DNA"/>
</dbReference>
<sequence>MINNDKSKILLQPQIIIAQISISIKNRISMQTIKYYYLDDNILI</sequence>
<evidence type="ECO:0000313" key="1">
    <source>
        <dbReference type="EMBL" id="CAD8186907.1"/>
    </source>
</evidence>
<organism evidence="1 2">
    <name type="scientific">Paramecium octaurelia</name>
    <dbReference type="NCBI Taxonomy" id="43137"/>
    <lineage>
        <taxon>Eukaryota</taxon>
        <taxon>Sar</taxon>
        <taxon>Alveolata</taxon>
        <taxon>Ciliophora</taxon>
        <taxon>Intramacronucleata</taxon>
        <taxon>Oligohymenophorea</taxon>
        <taxon>Peniculida</taxon>
        <taxon>Parameciidae</taxon>
        <taxon>Paramecium</taxon>
    </lineage>
</organism>
<evidence type="ECO:0000313" key="2">
    <source>
        <dbReference type="Proteomes" id="UP000683925"/>
    </source>
</evidence>
<keyword evidence="2" id="KW-1185">Reference proteome</keyword>
<dbReference type="Proteomes" id="UP000683925">
    <property type="component" value="Unassembled WGS sequence"/>
</dbReference>
<gene>
    <name evidence="1" type="ORF">POCTA_138.1.T0890009</name>
</gene>